<feature type="domain" description="Putative Se/S carrier protein-like" evidence="1">
    <location>
        <begin position="3"/>
        <end position="60"/>
    </location>
</feature>
<reference evidence="2 3" key="1">
    <citation type="journal article" date="2020" name="mSystems">
        <title>Defining Genomic and Predicted Metabolic Features of the Acetobacterium Genus.</title>
        <authorList>
            <person name="Ross D.E."/>
            <person name="Marshall C.W."/>
            <person name="Gulliver D."/>
            <person name="May H.D."/>
            <person name="Norman R.S."/>
        </authorList>
    </citation>
    <scope>NUCLEOTIDE SEQUENCE [LARGE SCALE GENOMIC DNA]</scope>
    <source>
        <strain evidence="2 3">DSM 8238</strain>
    </source>
</reference>
<accession>A0ABR6WSR9</accession>
<proteinExistence type="predicted"/>
<dbReference type="Pfam" id="PF11823">
    <property type="entry name" value="Se_S_carrier"/>
    <property type="match status" value="1"/>
</dbReference>
<sequence length="82" mass="9306">MIYIATFYSHFGAIRFKKKCIADGLSASVMPVPRSLSSSCGTCVTFTVSDEYYLDENINEEIEQIVCVEENKYRQIYQASDS</sequence>
<protein>
    <submittedName>
        <fullName evidence="2">DUF3343 domain-containing protein</fullName>
    </submittedName>
</protein>
<dbReference type="RefSeq" id="WP_186841576.1">
    <property type="nucleotide sequence ID" value="NZ_WJBC01000004.1"/>
</dbReference>
<organism evidence="2 3">
    <name type="scientific">Acetobacterium fimetarium</name>
    <dbReference type="NCBI Taxonomy" id="52691"/>
    <lineage>
        <taxon>Bacteria</taxon>
        <taxon>Bacillati</taxon>
        <taxon>Bacillota</taxon>
        <taxon>Clostridia</taxon>
        <taxon>Eubacteriales</taxon>
        <taxon>Eubacteriaceae</taxon>
        <taxon>Acetobacterium</taxon>
    </lineage>
</organism>
<evidence type="ECO:0000259" key="1">
    <source>
        <dbReference type="Pfam" id="PF11823"/>
    </source>
</evidence>
<keyword evidence="3" id="KW-1185">Reference proteome</keyword>
<dbReference type="InterPro" id="IPR021778">
    <property type="entry name" value="Se/S_carrier-like"/>
</dbReference>
<evidence type="ECO:0000313" key="2">
    <source>
        <dbReference type="EMBL" id="MBC3803674.1"/>
    </source>
</evidence>
<name>A0ABR6WSR9_9FIRM</name>
<evidence type="ECO:0000313" key="3">
    <source>
        <dbReference type="Proteomes" id="UP000603234"/>
    </source>
</evidence>
<dbReference type="Proteomes" id="UP000603234">
    <property type="component" value="Unassembled WGS sequence"/>
</dbReference>
<gene>
    <name evidence="2" type="ORF">GH808_04400</name>
</gene>
<dbReference type="EMBL" id="WJBC01000004">
    <property type="protein sequence ID" value="MBC3803674.1"/>
    <property type="molecule type" value="Genomic_DNA"/>
</dbReference>
<comment type="caution">
    <text evidence="2">The sequence shown here is derived from an EMBL/GenBank/DDBJ whole genome shotgun (WGS) entry which is preliminary data.</text>
</comment>